<dbReference type="PANTHER" id="PTHR30272">
    <property type="entry name" value="3-HYDROXYACYL-[ACYL-CARRIER-PROTEIN] DEHYDRATASE"/>
    <property type="match status" value="1"/>
</dbReference>
<dbReference type="InterPro" id="IPR029069">
    <property type="entry name" value="HotDog_dom_sf"/>
</dbReference>
<gene>
    <name evidence="2" type="ORF">A9Q84_12645</name>
</gene>
<dbReference type="GO" id="GO:0016829">
    <property type="term" value="F:lyase activity"/>
    <property type="evidence" value="ECO:0007669"/>
    <property type="project" value="UniProtKB-KW"/>
</dbReference>
<dbReference type="Pfam" id="PF07977">
    <property type="entry name" value="FabA"/>
    <property type="match status" value="1"/>
</dbReference>
<evidence type="ECO:0008006" key="4">
    <source>
        <dbReference type="Google" id="ProtNLM"/>
    </source>
</evidence>
<accession>A0A1Y5F8D9</accession>
<dbReference type="AlphaFoldDB" id="A0A1Y5F8D9"/>
<dbReference type="SUPFAM" id="SSF54637">
    <property type="entry name" value="Thioesterase/thiol ester dehydrase-isomerase"/>
    <property type="match status" value="1"/>
</dbReference>
<evidence type="ECO:0000313" key="2">
    <source>
        <dbReference type="EMBL" id="OUR97168.1"/>
    </source>
</evidence>
<name>A0A1Y5F8D9_9BACT</name>
<dbReference type="Gene3D" id="3.10.129.10">
    <property type="entry name" value="Hotdog Thioesterase"/>
    <property type="match status" value="1"/>
</dbReference>
<sequence length="144" mass="15929">MSKFSSEVLESIPQKPPFLFVDKVVERMPNKILTSLQLTGEEDFFKGHFPGNPIMPGVLLQEACFQSGALLMAKLPGSGNGLGVVSKVSNAKFKNFVKPLDLLEMEVELVEQISNAYYMKAKSRVNGKVVMAIEFTCALIEEEK</sequence>
<reference evidence="3" key="1">
    <citation type="journal article" date="2017" name="Proc. Natl. Acad. Sci. U.S.A.">
        <title>Simulation of Deepwater Horizon oil plume reveals substrate specialization within a complex community of hydrocarbon-degraders.</title>
        <authorList>
            <person name="Hu P."/>
            <person name="Dubinsky E.A."/>
            <person name="Probst A.J."/>
            <person name="Wang J."/>
            <person name="Sieber C.M.K."/>
            <person name="Tom L.M."/>
            <person name="Gardinali P."/>
            <person name="Banfield J.F."/>
            <person name="Atlas R.M."/>
            <person name="Andersen G.L."/>
        </authorList>
    </citation>
    <scope>NUCLEOTIDE SEQUENCE [LARGE SCALE GENOMIC DNA]</scope>
</reference>
<keyword evidence="1" id="KW-0456">Lyase</keyword>
<comment type="caution">
    <text evidence="2">The sequence shown here is derived from an EMBL/GenBank/DDBJ whole genome shotgun (WGS) entry which is preliminary data.</text>
</comment>
<dbReference type="EMBL" id="MAAO01000006">
    <property type="protein sequence ID" value="OUR97168.1"/>
    <property type="molecule type" value="Genomic_DNA"/>
</dbReference>
<organism evidence="2 3">
    <name type="scientific">Halobacteriovorax marinus</name>
    <dbReference type="NCBI Taxonomy" id="97084"/>
    <lineage>
        <taxon>Bacteria</taxon>
        <taxon>Pseudomonadati</taxon>
        <taxon>Bdellovibrionota</taxon>
        <taxon>Bacteriovoracia</taxon>
        <taxon>Bacteriovoracales</taxon>
        <taxon>Halobacteriovoraceae</taxon>
        <taxon>Halobacteriovorax</taxon>
    </lineage>
</organism>
<dbReference type="Proteomes" id="UP000196531">
    <property type="component" value="Unassembled WGS sequence"/>
</dbReference>
<dbReference type="PANTHER" id="PTHR30272:SF1">
    <property type="entry name" value="3-HYDROXYACYL-[ACYL-CARRIER-PROTEIN] DEHYDRATASE"/>
    <property type="match status" value="1"/>
</dbReference>
<dbReference type="CDD" id="cd01288">
    <property type="entry name" value="FabZ"/>
    <property type="match status" value="1"/>
</dbReference>
<dbReference type="InterPro" id="IPR013114">
    <property type="entry name" value="FabA_FabZ"/>
</dbReference>
<evidence type="ECO:0000256" key="1">
    <source>
        <dbReference type="ARBA" id="ARBA00023239"/>
    </source>
</evidence>
<protein>
    <recommendedName>
        <fullName evidence="4">Beta-hydroxyacyl-ACP dehydratase</fullName>
    </recommendedName>
</protein>
<evidence type="ECO:0000313" key="3">
    <source>
        <dbReference type="Proteomes" id="UP000196531"/>
    </source>
</evidence>
<proteinExistence type="predicted"/>